<accession>A0A553JYY4</accession>
<keyword evidence="4 6" id="KW-1133">Transmembrane helix</keyword>
<dbReference type="Pfam" id="PF02653">
    <property type="entry name" value="BPD_transp_2"/>
    <property type="match status" value="1"/>
</dbReference>
<feature type="transmembrane region" description="Helical" evidence="6">
    <location>
        <begin position="53"/>
        <end position="71"/>
    </location>
</feature>
<evidence type="ECO:0000256" key="5">
    <source>
        <dbReference type="ARBA" id="ARBA00023136"/>
    </source>
</evidence>
<comment type="subcellular location">
    <subcellularLocation>
        <location evidence="1">Cell membrane</location>
        <topology evidence="1">Multi-pass membrane protein</topology>
    </subcellularLocation>
</comment>
<reference evidence="7 8" key="1">
    <citation type="submission" date="2019-07" db="EMBL/GenBank/DDBJ databases">
        <authorList>
            <person name="Zhou L.-Y."/>
        </authorList>
    </citation>
    <scope>NUCLEOTIDE SEQUENCE [LARGE SCALE GENOMIC DNA]</scope>
    <source>
        <strain evidence="7 8">YIM 101269</strain>
    </source>
</reference>
<evidence type="ECO:0000256" key="2">
    <source>
        <dbReference type="ARBA" id="ARBA00022475"/>
    </source>
</evidence>
<dbReference type="CDD" id="cd06579">
    <property type="entry name" value="TM_PBP1_transp_AraH_like"/>
    <property type="match status" value="1"/>
</dbReference>
<dbReference type="GO" id="GO:0022857">
    <property type="term" value="F:transmembrane transporter activity"/>
    <property type="evidence" value="ECO:0007669"/>
    <property type="project" value="InterPro"/>
</dbReference>
<feature type="transmembrane region" description="Helical" evidence="6">
    <location>
        <begin position="300"/>
        <end position="319"/>
    </location>
</feature>
<evidence type="ECO:0000256" key="3">
    <source>
        <dbReference type="ARBA" id="ARBA00022692"/>
    </source>
</evidence>
<dbReference type="OrthoDB" id="9808136at2"/>
<feature type="transmembrane region" description="Helical" evidence="6">
    <location>
        <begin position="275"/>
        <end position="294"/>
    </location>
</feature>
<dbReference type="GO" id="GO:0005886">
    <property type="term" value="C:plasma membrane"/>
    <property type="evidence" value="ECO:0007669"/>
    <property type="project" value="UniProtKB-SubCell"/>
</dbReference>
<dbReference type="PANTHER" id="PTHR32196">
    <property type="entry name" value="ABC TRANSPORTER PERMEASE PROTEIN YPHD-RELATED-RELATED"/>
    <property type="match status" value="1"/>
</dbReference>
<keyword evidence="8" id="KW-1185">Reference proteome</keyword>
<proteinExistence type="predicted"/>
<sequence length="325" mass="33387">MTTTTTTPSRAGTVARGLLRGQNALLLGVLALIAITVTAVNPNFLKLNNVVSIFQQVSVLGILTMAMALALISGGIDLSIGMIMALSGVVVSTLISAGQPVWLAVLVGILAATLCGLVNGVIISLTKTMPLIITLGMSGVYFGIALVISGGQFMGFDGAFDFIGRTRIAGVFPATLIFLFVVVALMYVLLNHTRFGRRVVAIGGNEDNAYLSGIRVNRYKTVVYMIGGALAGVASIVLVSRLDSIVATVGTGYELSALTAAVIGGVTFEGGRGTVGGAFIGVILMGVISNAMTVLSVNSYVQTAVTGGIIVVAVILSNVGKMRRT</sequence>
<dbReference type="Proteomes" id="UP000317638">
    <property type="component" value="Unassembled WGS sequence"/>
</dbReference>
<keyword evidence="2" id="KW-1003">Cell membrane</keyword>
<evidence type="ECO:0000313" key="7">
    <source>
        <dbReference type="EMBL" id="TRY17661.1"/>
    </source>
</evidence>
<comment type="caution">
    <text evidence="7">The sequence shown here is derived from an EMBL/GenBank/DDBJ whole genome shotgun (WGS) entry which is preliminary data.</text>
</comment>
<evidence type="ECO:0000313" key="8">
    <source>
        <dbReference type="Proteomes" id="UP000317638"/>
    </source>
</evidence>
<dbReference type="RefSeq" id="WP_143938401.1">
    <property type="nucleotide sequence ID" value="NZ_VKKG01000004.1"/>
</dbReference>
<keyword evidence="5 6" id="KW-0472">Membrane</keyword>
<dbReference type="EMBL" id="VKKG01000004">
    <property type="protein sequence ID" value="TRY17661.1"/>
    <property type="molecule type" value="Genomic_DNA"/>
</dbReference>
<evidence type="ECO:0000256" key="6">
    <source>
        <dbReference type="SAM" id="Phobius"/>
    </source>
</evidence>
<feature type="transmembrane region" description="Helical" evidence="6">
    <location>
        <begin position="24"/>
        <end position="41"/>
    </location>
</feature>
<name>A0A553JYY4_9ACTN</name>
<evidence type="ECO:0000256" key="4">
    <source>
        <dbReference type="ARBA" id="ARBA00022989"/>
    </source>
</evidence>
<feature type="transmembrane region" description="Helical" evidence="6">
    <location>
        <begin position="78"/>
        <end position="95"/>
    </location>
</feature>
<feature type="transmembrane region" description="Helical" evidence="6">
    <location>
        <begin position="168"/>
        <end position="190"/>
    </location>
</feature>
<feature type="transmembrane region" description="Helical" evidence="6">
    <location>
        <begin position="221"/>
        <end position="239"/>
    </location>
</feature>
<feature type="transmembrane region" description="Helical" evidence="6">
    <location>
        <begin position="101"/>
        <end position="122"/>
    </location>
</feature>
<feature type="transmembrane region" description="Helical" evidence="6">
    <location>
        <begin position="129"/>
        <end position="148"/>
    </location>
</feature>
<keyword evidence="3 6" id="KW-0812">Transmembrane</keyword>
<evidence type="ECO:0000256" key="1">
    <source>
        <dbReference type="ARBA" id="ARBA00004651"/>
    </source>
</evidence>
<feature type="transmembrane region" description="Helical" evidence="6">
    <location>
        <begin position="245"/>
        <end position="268"/>
    </location>
</feature>
<dbReference type="AlphaFoldDB" id="A0A553JYY4"/>
<dbReference type="InterPro" id="IPR001851">
    <property type="entry name" value="ABC_transp_permease"/>
</dbReference>
<gene>
    <name evidence="7" type="ORF">FOJ82_10245</name>
</gene>
<protein>
    <submittedName>
        <fullName evidence="7">ABC transporter permease</fullName>
    </submittedName>
</protein>
<organism evidence="7 8">
    <name type="scientific">Tessaracoccus rhinocerotis</name>
    <dbReference type="NCBI Taxonomy" id="1689449"/>
    <lineage>
        <taxon>Bacteria</taxon>
        <taxon>Bacillati</taxon>
        <taxon>Actinomycetota</taxon>
        <taxon>Actinomycetes</taxon>
        <taxon>Propionibacteriales</taxon>
        <taxon>Propionibacteriaceae</taxon>
        <taxon>Tessaracoccus</taxon>
    </lineage>
</organism>